<feature type="compositionally biased region" description="Low complexity" evidence="1">
    <location>
        <begin position="269"/>
        <end position="291"/>
    </location>
</feature>
<keyword evidence="2" id="KW-1133">Transmembrane helix</keyword>
<organism evidence="3 4">
    <name type="scientific">Nocardioides vastitatis</name>
    <dbReference type="NCBI Taxonomy" id="2568655"/>
    <lineage>
        <taxon>Bacteria</taxon>
        <taxon>Bacillati</taxon>
        <taxon>Actinomycetota</taxon>
        <taxon>Actinomycetes</taxon>
        <taxon>Propionibacteriales</taxon>
        <taxon>Nocardioidaceae</taxon>
        <taxon>Nocardioides</taxon>
    </lineage>
</organism>
<name>A0ABW0ZPV7_9ACTN</name>
<dbReference type="RefSeq" id="WP_168798342.1">
    <property type="nucleotide sequence ID" value="NZ_JBHSNS010000010.1"/>
</dbReference>
<protein>
    <recommendedName>
        <fullName evidence="5">Hydrolytic protein</fullName>
    </recommendedName>
</protein>
<reference evidence="4" key="1">
    <citation type="journal article" date="2019" name="Int. J. Syst. Evol. Microbiol.">
        <title>The Global Catalogue of Microorganisms (GCM) 10K type strain sequencing project: providing services to taxonomists for standard genome sequencing and annotation.</title>
        <authorList>
            <consortium name="The Broad Institute Genomics Platform"/>
            <consortium name="The Broad Institute Genome Sequencing Center for Infectious Disease"/>
            <person name="Wu L."/>
            <person name="Ma J."/>
        </authorList>
    </citation>
    <scope>NUCLEOTIDE SEQUENCE [LARGE SCALE GENOMIC DNA]</scope>
    <source>
        <strain evidence="4">YIM 94188</strain>
    </source>
</reference>
<evidence type="ECO:0000256" key="1">
    <source>
        <dbReference type="SAM" id="MobiDB-lite"/>
    </source>
</evidence>
<keyword evidence="2" id="KW-0472">Membrane</keyword>
<feature type="region of interest" description="Disordered" evidence="1">
    <location>
        <begin position="269"/>
        <end position="334"/>
    </location>
</feature>
<accession>A0ABW0ZPV7</accession>
<evidence type="ECO:0008006" key="5">
    <source>
        <dbReference type="Google" id="ProtNLM"/>
    </source>
</evidence>
<keyword evidence="2" id="KW-0812">Transmembrane</keyword>
<evidence type="ECO:0000313" key="3">
    <source>
        <dbReference type="EMBL" id="MFC5730645.1"/>
    </source>
</evidence>
<gene>
    <name evidence="3" type="ORF">ACFPQB_17115</name>
</gene>
<dbReference type="EMBL" id="JBHSNS010000010">
    <property type="protein sequence ID" value="MFC5730645.1"/>
    <property type="molecule type" value="Genomic_DNA"/>
</dbReference>
<keyword evidence="4" id="KW-1185">Reference proteome</keyword>
<evidence type="ECO:0000313" key="4">
    <source>
        <dbReference type="Proteomes" id="UP001596072"/>
    </source>
</evidence>
<sequence>MTTTASLDSPSVQLDPGSEAVIPLQIRNNGTVVEGYDITVVGAPAGWAIVEPAQVSLYPGTSTTATVTFRPPRSARTPAGEQRFGVVVTPRDNPHEAVVPEGVVEILPFLETTAELIPRTSQGRRGRHQVAIDNRGNVPVNVLVHAGSEGDRVRLAVDPLGLVVPPGEARFTKVRVKARRAIWRGQPVTHPFVVEVAPENSTPVALDGSYVQTPVIPKWLVWLLLGLLLLAAALIALWFTVLKPTIESQAKEAAEEAAAEAEVAAAEAKEASSAAKENAEAANGAASNAQKSADKADEVAGQDPPPRVLLNDVSTRLHTTPLDNNAGEDTYDVPEDGVYRLTDVVLSNPQGDIGRATLFVDGDVQMEVALENFRDLDFHFVSPIVASEDIRLVVTCRTPGTPPDSPPAARCDISALLGGELSVPNTE</sequence>
<evidence type="ECO:0000256" key="2">
    <source>
        <dbReference type="SAM" id="Phobius"/>
    </source>
</evidence>
<proteinExistence type="predicted"/>
<dbReference type="Proteomes" id="UP001596072">
    <property type="component" value="Unassembled WGS sequence"/>
</dbReference>
<feature type="transmembrane region" description="Helical" evidence="2">
    <location>
        <begin position="219"/>
        <end position="241"/>
    </location>
</feature>
<feature type="compositionally biased region" description="Polar residues" evidence="1">
    <location>
        <begin position="312"/>
        <end position="323"/>
    </location>
</feature>
<comment type="caution">
    <text evidence="3">The sequence shown here is derived from an EMBL/GenBank/DDBJ whole genome shotgun (WGS) entry which is preliminary data.</text>
</comment>